<evidence type="ECO:0000313" key="3">
    <source>
        <dbReference type="Proteomes" id="UP000531231"/>
    </source>
</evidence>
<reference evidence="2 3" key="1">
    <citation type="submission" date="2020-08" db="EMBL/GenBank/DDBJ databases">
        <title>Genomic Encyclopedia of Type Strains, Phase IV (KMG-IV): sequencing the most valuable type-strain genomes for metagenomic binning, comparative biology and taxonomic classification.</title>
        <authorList>
            <person name="Goeker M."/>
        </authorList>
    </citation>
    <scope>NUCLEOTIDE SEQUENCE [LARGE SCALE GENOMIC DNA]</scope>
    <source>
        <strain evidence="2 3">DSM 25620</strain>
    </source>
</reference>
<keyword evidence="1" id="KW-0812">Transmembrane</keyword>
<organism evidence="2 3">
    <name type="scientific">Pseudochrobactrum saccharolyticum</name>
    <dbReference type="NCBI Taxonomy" id="354352"/>
    <lineage>
        <taxon>Bacteria</taxon>
        <taxon>Pseudomonadati</taxon>
        <taxon>Pseudomonadota</taxon>
        <taxon>Alphaproteobacteria</taxon>
        <taxon>Hyphomicrobiales</taxon>
        <taxon>Brucellaceae</taxon>
        <taxon>Pseudochrobactrum</taxon>
    </lineage>
</organism>
<accession>A0A7W8ERC8</accession>
<name>A0A7W8ERC8_9HYPH</name>
<keyword evidence="3" id="KW-1185">Reference proteome</keyword>
<gene>
    <name evidence="2" type="ORF">HNQ68_003386</name>
</gene>
<comment type="caution">
    <text evidence="2">The sequence shown here is derived from an EMBL/GenBank/DDBJ whole genome shotgun (WGS) entry which is preliminary data.</text>
</comment>
<keyword evidence="1" id="KW-0472">Membrane</keyword>
<dbReference type="AlphaFoldDB" id="A0A7W8ERC8"/>
<dbReference type="Proteomes" id="UP000531231">
    <property type="component" value="Unassembled WGS sequence"/>
</dbReference>
<keyword evidence="1" id="KW-1133">Transmembrane helix</keyword>
<proteinExistence type="predicted"/>
<feature type="transmembrane region" description="Helical" evidence="1">
    <location>
        <begin position="15"/>
        <end position="34"/>
    </location>
</feature>
<evidence type="ECO:0000256" key="1">
    <source>
        <dbReference type="SAM" id="Phobius"/>
    </source>
</evidence>
<evidence type="ECO:0000313" key="2">
    <source>
        <dbReference type="EMBL" id="MBB5092821.1"/>
    </source>
</evidence>
<dbReference type="EMBL" id="JACHIL010000008">
    <property type="protein sequence ID" value="MBB5092821.1"/>
    <property type="molecule type" value="Genomic_DNA"/>
</dbReference>
<sequence>MNGQTGDQRCHIRDLMPAIALLVLLLGGIAVAFLKPTGKDDQYIVMVAPWRTLNSVISSIQAAEGAIISINASSSLITVYSENKDFPNRLYSAGEWLVFEPLLPGGCYAIQERTTAA</sequence>
<protein>
    <submittedName>
        <fullName evidence="2">Uncharacterized protein</fullName>
    </submittedName>
</protein>
<dbReference type="RefSeq" id="WP_022709298.1">
    <property type="nucleotide sequence ID" value="NZ_JACHIL010000008.1"/>
</dbReference>